<reference evidence="2 3" key="1">
    <citation type="submission" date="2019-12" db="EMBL/GenBank/DDBJ databases">
        <title>The draft genomic sequence of strain Chitinophaga oryziterrae JCM 16595.</title>
        <authorList>
            <person name="Zhang X."/>
        </authorList>
    </citation>
    <scope>NUCLEOTIDE SEQUENCE [LARGE SCALE GENOMIC DNA]</scope>
    <source>
        <strain evidence="2 3">JCM 16595</strain>
    </source>
</reference>
<dbReference type="AlphaFoldDB" id="A0A6N8JDH2"/>
<name>A0A6N8JDH2_9BACT</name>
<dbReference type="SUPFAM" id="SSF53448">
    <property type="entry name" value="Nucleotide-diphospho-sugar transferases"/>
    <property type="match status" value="1"/>
</dbReference>
<comment type="caution">
    <text evidence="2">The sequence shown here is derived from an EMBL/GenBank/DDBJ whole genome shotgun (WGS) entry which is preliminary data.</text>
</comment>
<dbReference type="InterPro" id="IPR001173">
    <property type="entry name" value="Glyco_trans_2-like"/>
</dbReference>
<dbReference type="Pfam" id="PF00535">
    <property type="entry name" value="Glycos_transf_2"/>
    <property type="match status" value="1"/>
</dbReference>
<dbReference type="EMBL" id="WRXO01000004">
    <property type="protein sequence ID" value="MVT42162.1"/>
    <property type="molecule type" value="Genomic_DNA"/>
</dbReference>
<evidence type="ECO:0000313" key="2">
    <source>
        <dbReference type="EMBL" id="MVT42162.1"/>
    </source>
</evidence>
<dbReference type="CDD" id="cd00761">
    <property type="entry name" value="Glyco_tranf_GTA_type"/>
    <property type="match status" value="1"/>
</dbReference>
<feature type="domain" description="Glycosyltransferase 2-like" evidence="1">
    <location>
        <begin position="7"/>
        <end position="124"/>
    </location>
</feature>
<accession>A0A6N8JDH2</accession>
<organism evidence="2 3">
    <name type="scientific">Chitinophaga oryziterrae</name>
    <dbReference type="NCBI Taxonomy" id="1031224"/>
    <lineage>
        <taxon>Bacteria</taxon>
        <taxon>Pseudomonadati</taxon>
        <taxon>Bacteroidota</taxon>
        <taxon>Chitinophagia</taxon>
        <taxon>Chitinophagales</taxon>
        <taxon>Chitinophagaceae</taxon>
        <taxon>Chitinophaga</taxon>
    </lineage>
</organism>
<evidence type="ECO:0000259" key="1">
    <source>
        <dbReference type="Pfam" id="PF00535"/>
    </source>
</evidence>
<dbReference type="NCBIfam" id="TIGR04440">
    <property type="entry name" value="glyco_TIGR04440"/>
    <property type="match status" value="1"/>
</dbReference>
<keyword evidence="3" id="KW-1185">Reference proteome</keyword>
<dbReference type="RefSeq" id="WP_157300791.1">
    <property type="nucleotide sequence ID" value="NZ_BAAAZB010000005.1"/>
</dbReference>
<dbReference type="Gene3D" id="3.90.550.10">
    <property type="entry name" value="Spore Coat Polysaccharide Biosynthesis Protein SpsA, Chain A"/>
    <property type="match status" value="1"/>
</dbReference>
<dbReference type="Proteomes" id="UP000468388">
    <property type="component" value="Unassembled WGS sequence"/>
</dbReference>
<proteinExistence type="predicted"/>
<protein>
    <submittedName>
        <fullName evidence="2">TIGR00180 family glycosyltransferase</fullName>
    </submittedName>
</protein>
<dbReference type="OrthoDB" id="1034792at2"/>
<evidence type="ECO:0000313" key="3">
    <source>
        <dbReference type="Proteomes" id="UP000468388"/>
    </source>
</evidence>
<dbReference type="InterPro" id="IPR029044">
    <property type="entry name" value="Nucleotide-diphossugar_trans"/>
</dbReference>
<gene>
    <name evidence="2" type="ORF">GO495_16335</name>
</gene>
<sequence length="339" mass="38563">MKHIITLLIPTHNRHNYLERAIAYYGPMPVNIYIADSSATPYDIRQDNITYLHLPTHTLTGKISHALNLINTPYVVMSADDDFLLPEKVLACIDFLEKHPEYQSAAGNSICYKKDTVSSTHVNFAPIYTDRLSYQVIDKDPFDRIKSFFNPYRGAFYAVHRTPVLRRAFDGAAAVVKNLYMNEYLTGIYTIASGGFAELPFLYHVRDYANDSGDKTTPNLDAIFNDPDLNKQYNGLIEQQAALVASITNTAPSFASFRLHGILDDVAMQMKQGRYAPRASADKKYGKIIQKVPLIGNLLIRLYRNYRAKQALQPFIRTAEDQKNLDMLRNLIISYKHIL</sequence>
<dbReference type="GO" id="GO:0016740">
    <property type="term" value="F:transferase activity"/>
    <property type="evidence" value="ECO:0007669"/>
    <property type="project" value="UniProtKB-KW"/>
</dbReference>
<keyword evidence="2" id="KW-0808">Transferase</keyword>
<dbReference type="InterPro" id="IPR031042">
    <property type="entry name" value="Glyco_TIGR04440"/>
</dbReference>